<name>A0ABC9E5Z9_9POAL</name>
<feature type="coiled-coil region" evidence="1">
    <location>
        <begin position="412"/>
        <end position="446"/>
    </location>
</feature>
<organism evidence="3 4">
    <name type="scientific">Urochloa decumbens</name>
    <dbReference type="NCBI Taxonomy" id="240449"/>
    <lineage>
        <taxon>Eukaryota</taxon>
        <taxon>Viridiplantae</taxon>
        <taxon>Streptophyta</taxon>
        <taxon>Embryophyta</taxon>
        <taxon>Tracheophyta</taxon>
        <taxon>Spermatophyta</taxon>
        <taxon>Magnoliopsida</taxon>
        <taxon>Liliopsida</taxon>
        <taxon>Poales</taxon>
        <taxon>Poaceae</taxon>
        <taxon>PACMAD clade</taxon>
        <taxon>Panicoideae</taxon>
        <taxon>Panicodae</taxon>
        <taxon>Paniceae</taxon>
        <taxon>Melinidinae</taxon>
        <taxon>Urochloa</taxon>
    </lineage>
</organism>
<feature type="compositionally biased region" description="Basic and acidic residues" evidence="2">
    <location>
        <begin position="44"/>
        <end position="58"/>
    </location>
</feature>
<dbReference type="EMBL" id="OZ075146">
    <property type="protein sequence ID" value="CAL5051543.1"/>
    <property type="molecule type" value="Genomic_DNA"/>
</dbReference>
<reference evidence="3 4" key="2">
    <citation type="submission" date="2024-10" db="EMBL/GenBank/DDBJ databases">
        <authorList>
            <person name="Ryan C."/>
        </authorList>
    </citation>
    <scope>NUCLEOTIDE SEQUENCE [LARGE SCALE GENOMIC DNA]</scope>
</reference>
<feature type="compositionally biased region" description="Basic and acidic residues" evidence="2">
    <location>
        <begin position="9"/>
        <end position="29"/>
    </location>
</feature>
<reference evidence="4" key="1">
    <citation type="submission" date="2024-06" db="EMBL/GenBank/DDBJ databases">
        <authorList>
            <person name="Ryan C."/>
        </authorList>
    </citation>
    <scope>NUCLEOTIDE SEQUENCE [LARGE SCALE GENOMIC DNA]</scope>
</reference>
<evidence type="ECO:0000313" key="4">
    <source>
        <dbReference type="Proteomes" id="UP001497457"/>
    </source>
</evidence>
<accession>A0ABC9E5Z9</accession>
<evidence type="ECO:0000256" key="1">
    <source>
        <dbReference type="SAM" id="Coils"/>
    </source>
</evidence>
<protein>
    <submittedName>
        <fullName evidence="3">Uncharacterized protein</fullName>
    </submittedName>
</protein>
<dbReference type="Proteomes" id="UP001497457">
    <property type="component" value="Chromosome 36b"/>
</dbReference>
<feature type="compositionally biased region" description="Acidic residues" evidence="2">
    <location>
        <begin position="30"/>
        <end position="43"/>
    </location>
</feature>
<feature type="coiled-coil region" evidence="1">
    <location>
        <begin position="165"/>
        <end position="224"/>
    </location>
</feature>
<feature type="region of interest" description="Disordered" evidence="2">
    <location>
        <begin position="1"/>
        <end position="66"/>
    </location>
</feature>
<gene>
    <name evidence="3" type="ORF">URODEC1_LOCUS92209</name>
</gene>
<evidence type="ECO:0000256" key="2">
    <source>
        <dbReference type="SAM" id="MobiDB-lite"/>
    </source>
</evidence>
<sequence length="455" mass="49673">MKMIPRARTLVEQEETPRSVEEEEPPRGPEEDEDPRGPEEDEDPRGPDPEEDEGSRGLEEDEPQQALDGATAADADTITPWRCRHFNTKALEPALPGPTRIITAPRMAAPGQEMWTRAAVTREQVNYAVELKKLSSSVATIGSGVGKICTGFGLKITSQEEKEAAAAMEKKAIEEKNAAQELLAAEEKLAAATLNATEMEERKKKKEEVERRKEEQAKKEQKIALLLSVPGHLVNISSVLNGLGEIACGTKGVAVSMSMMVCGVPSLVRQVRATAKDSIRGSSKCCSMGTGSIGLQMVLDRQVVTRAYDGRVSVVDAFGSRRERVPRALGGALIITNEEELRQAIADFKSGRLSQLIDVDDKVITLIMAWNMWRVLCSEMLCGLLRPNSLLPEMALRASALVDEEIAVKGHLKDAENAVKDAEKAVKEHQSTIDELQARLHKSRNGAVAPKVEMP</sequence>
<keyword evidence="4" id="KW-1185">Reference proteome</keyword>
<dbReference type="AlphaFoldDB" id="A0ABC9E5Z9"/>
<evidence type="ECO:0000313" key="3">
    <source>
        <dbReference type="EMBL" id="CAL5051543.1"/>
    </source>
</evidence>
<proteinExistence type="predicted"/>
<keyword evidence="1" id="KW-0175">Coiled coil</keyword>